<dbReference type="InterPro" id="IPR050943">
    <property type="entry name" value="Glycosyltr_29_Sialyltrsf"/>
</dbReference>
<keyword evidence="10" id="KW-1015">Disulfide bond</keyword>
<dbReference type="AlphaFoldDB" id="A0A8C5H2Y6"/>
<evidence type="ECO:0000256" key="6">
    <source>
        <dbReference type="ARBA" id="ARBA00022968"/>
    </source>
</evidence>
<evidence type="ECO:0000313" key="14">
    <source>
        <dbReference type="Ensembl" id="ENSGWIP00000039257.1"/>
    </source>
</evidence>
<evidence type="ECO:0000256" key="3">
    <source>
        <dbReference type="ARBA" id="ARBA00022676"/>
    </source>
</evidence>
<dbReference type="Proteomes" id="UP000694680">
    <property type="component" value="Chromosome 17"/>
</dbReference>
<comment type="similarity">
    <text evidence="2">Belongs to the glycosyltransferase 29 family.</text>
</comment>
<reference evidence="14" key="1">
    <citation type="submission" date="2020-06" db="EMBL/GenBank/DDBJ databases">
        <authorList>
            <consortium name="Wellcome Sanger Institute Data Sharing"/>
        </authorList>
    </citation>
    <scope>NUCLEOTIDE SEQUENCE [LARGE SCALE GENOMIC DNA]</scope>
</reference>
<reference evidence="14" key="3">
    <citation type="submission" date="2025-09" db="UniProtKB">
        <authorList>
            <consortium name="Ensembl"/>
        </authorList>
    </citation>
    <scope>IDENTIFICATION</scope>
</reference>
<dbReference type="GO" id="GO:0000139">
    <property type="term" value="C:Golgi membrane"/>
    <property type="evidence" value="ECO:0007669"/>
    <property type="project" value="UniProtKB-SubCell"/>
</dbReference>
<gene>
    <name evidence="14" type="primary">LOC114479291</name>
</gene>
<dbReference type="GO" id="GO:0003828">
    <property type="term" value="F:alpha-N-acetylneuraminate alpha-2,8-sialyltransferase activity"/>
    <property type="evidence" value="ECO:0007669"/>
    <property type="project" value="TreeGrafter"/>
</dbReference>
<evidence type="ECO:0000256" key="1">
    <source>
        <dbReference type="ARBA" id="ARBA00004323"/>
    </source>
</evidence>
<evidence type="ECO:0000256" key="11">
    <source>
        <dbReference type="ARBA" id="ARBA00023180"/>
    </source>
</evidence>
<dbReference type="PANTHER" id="PTHR11987">
    <property type="entry name" value="ALPHA-2,8-SIALYLTRANSFERASE"/>
    <property type="match status" value="1"/>
</dbReference>
<protein>
    <submittedName>
        <fullName evidence="14">Alpha-2,8-sialyltransferase 8F-like</fullName>
    </submittedName>
</protein>
<keyword evidence="7 13" id="KW-1133">Transmembrane helix</keyword>
<proteinExistence type="inferred from homology"/>
<evidence type="ECO:0000313" key="15">
    <source>
        <dbReference type="Proteomes" id="UP000694680"/>
    </source>
</evidence>
<dbReference type="PIRSF" id="PIRSF005557">
    <property type="entry name" value="Sialyl_trans"/>
    <property type="match status" value="1"/>
</dbReference>
<keyword evidence="6" id="KW-0735">Signal-anchor</keyword>
<evidence type="ECO:0000256" key="10">
    <source>
        <dbReference type="ARBA" id="ARBA00023157"/>
    </source>
</evidence>
<dbReference type="GO" id="GO:0009311">
    <property type="term" value="P:oligosaccharide metabolic process"/>
    <property type="evidence" value="ECO:0007669"/>
    <property type="project" value="TreeGrafter"/>
</dbReference>
<keyword evidence="8" id="KW-0333">Golgi apparatus</keyword>
<evidence type="ECO:0000256" key="4">
    <source>
        <dbReference type="ARBA" id="ARBA00022679"/>
    </source>
</evidence>
<feature type="transmembrane region" description="Helical" evidence="13">
    <location>
        <begin position="9"/>
        <end position="28"/>
    </location>
</feature>
<dbReference type="InterPro" id="IPR038578">
    <property type="entry name" value="GT29-like_sf"/>
</dbReference>
<keyword evidence="4" id="KW-0808">Transferase</keyword>
<name>A0A8C5H2Y6_GOUWI</name>
<dbReference type="RefSeq" id="XP_028328693.1">
    <property type="nucleotide sequence ID" value="XM_028472892.1"/>
</dbReference>
<reference evidence="14" key="2">
    <citation type="submission" date="2025-08" db="UniProtKB">
        <authorList>
            <consortium name="Ensembl"/>
        </authorList>
    </citation>
    <scope>IDENTIFICATION</scope>
</reference>
<dbReference type="GO" id="GO:0006491">
    <property type="term" value="P:N-glycan processing"/>
    <property type="evidence" value="ECO:0007669"/>
    <property type="project" value="TreeGrafter"/>
</dbReference>
<evidence type="ECO:0000256" key="13">
    <source>
        <dbReference type="SAM" id="Phobius"/>
    </source>
</evidence>
<keyword evidence="9 13" id="KW-0472">Membrane</keyword>
<evidence type="ECO:0000256" key="9">
    <source>
        <dbReference type="ARBA" id="ARBA00023136"/>
    </source>
</evidence>
<dbReference type="InterPro" id="IPR012163">
    <property type="entry name" value="Sialyl_trans"/>
</dbReference>
<keyword evidence="15" id="KW-1185">Reference proteome</keyword>
<evidence type="ECO:0000256" key="5">
    <source>
        <dbReference type="ARBA" id="ARBA00022692"/>
    </source>
</evidence>
<dbReference type="InterPro" id="IPR001675">
    <property type="entry name" value="Glyco_trans_29"/>
</dbReference>
<feature type="disulfide bond" evidence="12">
    <location>
        <begin position="164"/>
        <end position="314"/>
    </location>
</feature>
<comment type="subcellular location">
    <subcellularLocation>
        <location evidence="1">Golgi apparatus membrane</location>
        <topology evidence="1">Single-pass type II membrane protein</topology>
    </subcellularLocation>
</comment>
<evidence type="ECO:0000256" key="2">
    <source>
        <dbReference type="ARBA" id="ARBA00006003"/>
    </source>
</evidence>
<keyword evidence="11" id="KW-0325">Glycoprotein</keyword>
<accession>A0A8C5H2Y6</accession>
<dbReference type="GeneID" id="114479291"/>
<keyword evidence="5 13" id="KW-0812">Transmembrane</keyword>
<evidence type="ECO:0000256" key="7">
    <source>
        <dbReference type="ARBA" id="ARBA00022989"/>
    </source>
</evidence>
<dbReference type="Gene3D" id="3.90.1480.20">
    <property type="entry name" value="Glycosyl transferase family 29"/>
    <property type="match status" value="1"/>
</dbReference>
<organism evidence="14 15">
    <name type="scientific">Gouania willdenowi</name>
    <name type="common">Blunt-snouted clingfish</name>
    <name type="synonym">Lepadogaster willdenowi</name>
    <dbReference type="NCBI Taxonomy" id="441366"/>
    <lineage>
        <taxon>Eukaryota</taxon>
        <taxon>Metazoa</taxon>
        <taxon>Chordata</taxon>
        <taxon>Craniata</taxon>
        <taxon>Vertebrata</taxon>
        <taxon>Euteleostomi</taxon>
        <taxon>Actinopterygii</taxon>
        <taxon>Neopterygii</taxon>
        <taxon>Teleostei</taxon>
        <taxon>Neoteleostei</taxon>
        <taxon>Acanthomorphata</taxon>
        <taxon>Ovalentaria</taxon>
        <taxon>Blenniimorphae</taxon>
        <taxon>Blenniiformes</taxon>
        <taxon>Gobiesocoidei</taxon>
        <taxon>Gobiesocidae</taxon>
        <taxon>Gobiesocinae</taxon>
        <taxon>Gouania</taxon>
    </lineage>
</organism>
<dbReference type="Pfam" id="PF00777">
    <property type="entry name" value="Glyco_transf_29"/>
    <property type="match status" value="1"/>
</dbReference>
<evidence type="ECO:0000256" key="12">
    <source>
        <dbReference type="PIRSR" id="PIRSR005557-2"/>
    </source>
</evidence>
<keyword evidence="3" id="KW-0328">Glycosyltransferase</keyword>
<dbReference type="Ensembl" id="ENSGWIT00000042693.1">
    <property type="protein sequence ID" value="ENSGWIP00000039257.1"/>
    <property type="gene ID" value="ENSGWIG00000019963.1"/>
</dbReference>
<sequence>MRPPIFQKAFYFLIFTFVLGFLLFNLTLDISHHQGYNQLVPLMKHNTSRTSEMNKRRQLISTNAPQHVTKKVVDCKGCKEVLAKAAKYYAEPWKLQDDNHQEFTFRLSSKCNGSEEAIITQANTPLNSVISFSGESRSKADVTPALFDGFPKEHIFSSKKLDTCSVVGNGGILINSTCGKQIDSAQFVFRCNLPPVDKRFKMHVGNKTDLVTANPSIFYIKFAALNKNKTPQFLETMQAYGSSYLWLPAFSLRYNTKISIRAARVIKEFKSPIKPVFANPKYHKKLHSFWSSLGLREARLSTGFMIVSLALEVCKRVDLYGFWPFEIHPERFNLLTNHYYDNVPAKKAFHAMPSEFERLLQLHSKGVLRIHLGDCQPDF</sequence>
<dbReference type="OrthoDB" id="10264956at2759"/>
<evidence type="ECO:0000256" key="8">
    <source>
        <dbReference type="ARBA" id="ARBA00023034"/>
    </source>
</evidence>
<dbReference type="PANTHER" id="PTHR11987:SF50">
    <property type="entry name" value="ALPHA-2,8-SIALYLTRANSFERASE 8F"/>
    <property type="match status" value="1"/>
</dbReference>